<dbReference type="EMBL" id="FNON01000004">
    <property type="protein sequence ID" value="SDY09137.1"/>
    <property type="molecule type" value="Genomic_DNA"/>
</dbReference>
<dbReference type="InterPro" id="IPR000871">
    <property type="entry name" value="Beta-lactam_class-A"/>
</dbReference>
<dbReference type="PANTHER" id="PTHR35333:SF3">
    <property type="entry name" value="BETA-LACTAMASE-TYPE TRANSPEPTIDASE FOLD CONTAINING PROTEIN"/>
    <property type="match status" value="1"/>
</dbReference>
<evidence type="ECO:0000259" key="1">
    <source>
        <dbReference type="Pfam" id="PF13354"/>
    </source>
</evidence>
<dbReference type="PANTHER" id="PTHR35333">
    <property type="entry name" value="BETA-LACTAMASE"/>
    <property type="match status" value="1"/>
</dbReference>
<dbReference type="Proteomes" id="UP000199515">
    <property type="component" value="Unassembled WGS sequence"/>
</dbReference>
<dbReference type="GO" id="GO:0008800">
    <property type="term" value="F:beta-lactamase activity"/>
    <property type="evidence" value="ECO:0007669"/>
    <property type="project" value="InterPro"/>
</dbReference>
<evidence type="ECO:0000313" key="2">
    <source>
        <dbReference type="EMBL" id="SDY09137.1"/>
    </source>
</evidence>
<reference evidence="2 3" key="1">
    <citation type="submission" date="2016-10" db="EMBL/GenBank/DDBJ databases">
        <authorList>
            <person name="de Groot N.N."/>
        </authorList>
    </citation>
    <scope>NUCLEOTIDE SEQUENCE [LARGE SCALE GENOMIC DNA]</scope>
    <source>
        <strain evidence="2 3">CPCC 202699</strain>
    </source>
</reference>
<dbReference type="GO" id="GO:0046677">
    <property type="term" value="P:response to antibiotic"/>
    <property type="evidence" value="ECO:0007669"/>
    <property type="project" value="InterPro"/>
</dbReference>
<dbReference type="InterPro" id="IPR012338">
    <property type="entry name" value="Beta-lactam/transpept-like"/>
</dbReference>
<sequence>MHEILARAEEVGVQVWLHAEEVDGPGRIGIGESEPVVTASVFKVPIALELARQAAAGELDIAEPVTVQPGHPTPSPYGLATFQHEVTMSWADLAVLMIGISDNVATDLILAKIGIPKVAELLKTLDLPNTIITSDCADLLATIGEDLGETYLDDELLLAKLPVERLLKLRALDPKQNRGTTAEEITKLLSLIWRDEAAQPQACADVRRWLGLQVWPHRLRSGFPDDAVKVSGKTGTLPLVRNEVGVVEYPDGGRYAVGVFTRAVDGRARVPERDAFIGFAAARAVGLLRSA</sequence>
<accession>A0A1H3H181</accession>
<dbReference type="OrthoDB" id="33989at2"/>
<gene>
    <name evidence="2" type="ORF">SAMN05421504_104473</name>
</gene>
<dbReference type="Gene3D" id="3.40.710.10">
    <property type="entry name" value="DD-peptidase/beta-lactamase superfamily"/>
    <property type="match status" value="1"/>
</dbReference>
<dbReference type="RefSeq" id="WP_091291360.1">
    <property type="nucleotide sequence ID" value="NZ_FNON01000004.1"/>
</dbReference>
<dbReference type="SUPFAM" id="SSF56601">
    <property type="entry name" value="beta-lactamase/transpeptidase-like"/>
    <property type="match status" value="1"/>
</dbReference>
<protein>
    <submittedName>
        <fullName evidence="2">Beta-lactamase class A</fullName>
    </submittedName>
</protein>
<dbReference type="AlphaFoldDB" id="A0A1H3H181"/>
<feature type="domain" description="Beta-lactamase class A catalytic" evidence="1">
    <location>
        <begin position="18"/>
        <end position="261"/>
    </location>
</feature>
<dbReference type="STRING" id="589385.SAMN05421504_104473"/>
<organism evidence="2 3">
    <name type="scientific">Amycolatopsis xylanica</name>
    <dbReference type="NCBI Taxonomy" id="589385"/>
    <lineage>
        <taxon>Bacteria</taxon>
        <taxon>Bacillati</taxon>
        <taxon>Actinomycetota</taxon>
        <taxon>Actinomycetes</taxon>
        <taxon>Pseudonocardiales</taxon>
        <taxon>Pseudonocardiaceae</taxon>
        <taxon>Amycolatopsis</taxon>
    </lineage>
</organism>
<keyword evidence="3" id="KW-1185">Reference proteome</keyword>
<dbReference type="InterPro" id="IPR045155">
    <property type="entry name" value="Beta-lactam_cat"/>
</dbReference>
<proteinExistence type="predicted"/>
<dbReference type="Pfam" id="PF13354">
    <property type="entry name" value="Beta-lactamase2"/>
    <property type="match status" value="1"/>
</dbReference>
<dbReference type="GO" id="GO:0030655">
    <property type="term" value="P:beta-lactam antibiotic catabolic process"/>
    <property type="evidence" value="ECO:0007669"/>
    <property type="project" value="InterPro"/>
</dbReference>
<evidence type="ECO:0000313" key="3">
    <source>
        <dbReference type="Proteomes" id="UP000199515"/>
    </source>
</evidence>
<name>A0A1H3H181_9PSEU</name>